<gene>
    <name evidence="4" type="ORF">SCLO_2002400</name>
</gene>
<dbReference type="Pfam" id="PF00440">
    <property type="entry name" value="TetR_N"/>
    <property type="match status" value="1"/>
</dbReference>
<evidence type="ECO:0000256" key="2">
    <source>
        <dbReference type="PROSITE-ProRule" id="PRU00335"/>
    </source>
</evidence>
<dbReference type="PROSITE" id="PS50977">
    <property type="entry name" value="HTH_TETR_2"/>
    <property type="match status" value="1"/>
</dbReference>
<feature type="domain" description="HTH tetR-type" evidence="3">
    <location>
        <begin position="14"/>
        <end position="74"/>
    </location>
</feature>
<dbReference type="InterPro" id="IPR001647">
    <property type="entry name" value="HTH_TetR"/>
</dbReference>
<feature type="DNA-binding region" description="H-T-H motif" evidence="2">
    <location>
        <begin position="37"/>
        <end position="56"/>
    </location>
</feature>
<organism evidence="4 5">
    <name type="scientific">Sphingobium cloacae</name>
    <dbReference type="NCBI Taxonomy" id="120107"/>
    <lineage>
        <taxon>Bacteria</taxon>
        <taxon>Pseudomonadati</taxon>
        <taxon>Pseudomonadota</taxon>
        <taxon>Alphaproteobacteria</taxon>
        <taxon>Sphingomonadales</taxon>
        <taxon>Sphingomonadaceae</taxon>
        <taxon>Sphingobium</taxon>
    </lineage>
</organism>
<dbReference type="AlphaFoldDB" id="A0A1E1F7S8"/>
<evidence type="ECO:0000313" key="4">
    <source>
        <dbReference type="EMBL" id="BAV66573.1"/>
    </source>
</evidence>
<proteinExistence type="predicted"/>
<name>A0A1E1F7S8_9SPHN</name>
<keyword evidence="5" id="KW-1185">Reference proteome</keyword>
<dbReference type="Gene3D" id="1.10.357.10">
    <property type="entry name" value="Tetracycline Repressor, domain 2"/>
    <property type="match status" value="1"/>
</dbReference>
<dbReference type="InterPro" id="IPR009057">
    <property type="entry name" value="Homeodomain-like_sf"/>
</dbReference>
<dbReference type="SUPFAM" id="SSF46689">
    <property type="entry name" value="Homeodomain-like"/>
    <property type="match status" value="1"/>
</dbReference>
<dbReference type="KEGG" id="sclo:SCLO_2002400"/>
<dbReference type="RefSeq" id="WP_066516404.1">
    <property type="nucleotide sequence ID" value="NZ_AP017656.1"/>
</dbReference>
<geneLocation type="plasmid" evidence="5">
    <name>psclo_2 dna</name>
</geneLocation>
<accession>A0A1E1F7S8</accession>
<dbReference type="GO" id="GO:0003677">
    <property type="term" value="F:DNA binding"/>
    <property type="evidence" value="ECO:0007669"/>
    <property type="project" value="UniProtKB-UniRule"/>
</dbReference>
<reference evidence="4 5" key="1">
    <citation type="submission" date="2016-10" db="EMBL/GenBank/DDBJ databases">
        <title>Complete Genome Sequence of the Nonylphenol-Degrading Bacterium Sphingobium cloacae JCM 10874T.</title>
        <authorList>
            <person name="Ootsuka M."/>
            <person name="Nishizawa T."/>
            <person name="Ohta H."/>
        </authorList>
    </citation>
    <scope>NUCLEOTIDE SEQUENCE [LARGE SCALE GENOMIC DNA]</scope>
    <source>
        <strain evidence="4 5">JCM 10874</strain>
        <plasmid evidence="5">psclo_2 dna</plasmid>
    </source>
</reference>
<evidence type="ECO:0000259" key="3">
    <source>
        <dbReference type="PROSITE" id="PS50977"/>
    </source>
</evidence>
<dbReference type="OrthoDB" id="9811084at2"/>
<protein>
    <recommendedName>
        <fullName evidence="3">HTH tetR-type domain-containing protein</fullName>
    </recommendedName>
</protein>
<dbReference type="Proteomes" id="UP000218272">
    <property type="component" value="Plasmid pSCLO_2"/>
</dbReference>
<evidence type="ECO:0000313" key="5">
    <source>
        <dbReference type="Proteomes" id="UP000218272"/>
    </source>
</evidence>
<keyword evidence="1 2" id="KW-0238">DNA-binding</keyword>
<keyword evidence="4" id="KW-0614">Plasmid</keyword>
<sequence>MPRDANRSLDARFQRSSSALREALLRVLDRAELAHVTVQMIVKEAGIGYATFFRHHPSLESLLLAVADAMIGDVAARIFPDLVKGNQEGALAEFVLYVEQNRRAIRALLVGGGDRIRREIVVRATAQAGVLPFQIDPTLPPELAIRHLVAAGMEVIVWHLDREPGRSGPSKVLDDLSQLLRRLALAPVIVPLH</sequence>
<evidence type="ECO:0000256" key="1">
    <source>
        <dbReference type="ARBA" id="ARBA00023125"/>
    </source>
</evidence>
<dbReference type="EMBL" id="AP017656">
    <property type="protein sequence ID" value="BAV66573.1"/>
    <property type="molecule type" value="Genomic_DNA"/>
</dbReference>